<dbReference type="GO" id="GO:0035556">
    <property type="term" value="P:intracellular signal transduction"/>
    <property type="evidence" value="ECO:0000318"/>
    <property type="project" value="GO_Central"/>
</dbReference>
<evidence type="ECO:0000256" key="4">
    <source>
        <dbReference type="ARBA" id="ARBA00022777"/>
    </source>
</evidence>
<dbReference type="GO" id="GO:0004674">
    <property type="term" value="F:protein serine/threonine kinase activity"/>
    <property type="evidence" value="ECO:0000318"/>
    <property type="project" value="GO_Central"/>
</dbReference>
<dbReference type="Pfam" id="PF00069">
    <property type="entry name" value="Pkinase"/>
    <property type="match status" value="1"/>
</dbReference>
<dbReference type="Gene3D" id="1.10.510.10">
    <property type="entry name" value="Transferase(Phosphotransferase) domain 1"/>
    <property type="match status" value="2"/>
</dbReference>
<reference evidence="8" key="1">
    <citation type="submission" date="2025-08" db="UniProtKB">
        <authorList>
            <consortium name="RefSeq"/>
        </authorList>
    </citation>
    <scope>IDENTIFICATION</scope>
    <source>
        <strain evidence="8">J_2021</strain>
        <tissue evidence="8">Erythrocytes</tissue>
    </source>
</reference>
<evidence type="ECO:0000256" key="1">
    <source>
        <dbReference type="ARBA" id="ARBA00022527"/>
    </source>
</evidence>
<evidence type="ECO:0000313" key="8">
    <source>
        <dbReference type="RefSeq" id="XP_041417839.1"/>
    </source>
</evidence>
<dbReference type="InterPro" id="IPR000719">
    <property type="entry name" value="Prot_kinase_dom"/>
</dbReference>
<dbReference type="Gene3D" id="3.30.200.20">
    <property type="entry name" value="Phosphorylase Kinase, domain 1"/>
    <property type="match status" value="1"/>
</dbReference>
<dbReference type="GO" id="GO:0005524">
    <property type="term" value="F:ATP binding"/>
    <property type="evidence" value="ECO:0007669"/>
    <property type="project" value="UniProtKB-KW"/>
</dbReference>
<accession>A0A8J1KNM4</accession>
<organism evidence="7 8">
    <name type="scientific">Xenopus laevis</name>
    <name type="common">African clawed frog</name>
    <dbReference type="NCBI Taxonomy" id="8355"/>
    <lineage>
        <taxon>Eukaryota</taxon>
        <taxon>Metazoa</taxon>
        <taxon>Chordata</taxon>
        <taxon>Craniata</taxon>
        <taxon>Vertebrata</taxon>
        <taxon>Euteleostomi</taxon>
        <taxon>Amphibia</taxon>
        <taxon>Batrachia</taxon>
        <taxon>Anura</taxon>
        <taxon>Pipoidea</taxon>
        <taxon>Pipidae</taxon>
        <taxon>Xenopodinae</taxon>
        <taxon>Xenopus</taxon>
        <taxon>Xenopus</taxon>
    </lineage>
</organism>
<keyword evidence="3" id="KW-0547">Nucleotide-binding</keyword>
<keyword evidence="5" id="KW-0067">ATP-binding</keyword>
<evidence type="ECO:0000256" key="2">
    <source>
        <dbReference type="ARBA" id="ARBA00022679"/>
    </source>
</evidence>
<keyword evidence="4" id="KW-0418">Kinase</keyword>
<dbReference type="AlphaFoldDB" id="A0A8J1KNM4"/>
<dbReference type="Proteomes" id="UP000186698">
    <property type="component" value="Chromosome 4S"/>
</dbReference>
<dbReference type="RefSeq" id="XP_041417839.1">
    <property type="nucleotide sequence ID" value="XM_041561905.1"/>
</dbReference>
<feature type="domain" description="Protein kinase" evidence="6">
    <location>
        <begin position="1"/>
        <end position="107"/>
    </location>
</feature>
<proteinExistence type="predicted"/>
<feature type="domain" description="Protein kinase" evidence="6">
    <location>
        <begin position="113"/>
        <end position="358"/>
    </location>
</feature>
<keyword evidence="2" id="KW-0808">Transferase</keyword>
<dbReference type="KEGG" id="xla:121393421"/>
<dbReference type="SMART" id="SM00220">
    <property type="entry name" value="S_TKc"/>
    <property type="match status" value="1"/>
</dbReference>
<dbReference type="SUPFAM" id="SSF56112">
    <property type="entry name" value="Protein kinase-like (PK-like)"/>
    <property type="match status" value="2"/>
</dbReference>
<sequence>MDDVGGRWMMSAADQCCKGGADDIRGGTEDVILSDEEYDYSVDYYSLGVTLFQISTGLKVDQLYTPEAKAEINKLSPELRDFILKLLCGNPEKRMEFVSSMKSHPFLEPINWEALESGKLKPPFTMVLLARELDTKQLIAVKVAAKSKVLEFVSSVMIEMEILKAAQDCEFLTPEYVTFQSKDDIYFVMEYLSGAPCIHFISRKNPLIWKPFVSGRESFWQPKSFADWISFMRGDISIDLKPDNILLDGRGHAKIADFGLATRIVNGKAKGCAGTLGYVAPEILSDEEYDYSVDYYSLGVTLFQISTGLKVDQLYTPEAKAEINKLSPELRDFILKLLCGNLEKRMEFVSAIKSHPFLEPINWEALESGKLKPPFTMPQPKILGKGVPYTTLMSFNAKTVPISESQQGLFKGIPFVKL</sequence>
<dbReference type="PROSITE" id="PS50011">
    <property type="entry name" value="PROTEIN_KINASE_DOM"/>
    <property type="match status" value="2"/>
</dbReference>
<gene>
    <name evidence="8" type="primary">LOC121393421</name>
</gene>
<evidence type="ECO:0000259" key="6">
    <source>
        <dbReference type="PROSITE" id="PS50011"/>
    </source>
</evidence>
<dbReference type="PANTHER" id="PTHR24351">
    <property type="entry name" value="RIBOSOMAL PROTEIN S6 KINASE"/>
    <property type="match status" value="1"/>
</dbReference>
<keyword evidence="1" id="KW-0723">Serine/threonine-protein kinase</keyword>
<evidence type="ECO:0000313" key="7">
    <source>
        <dbReference type="Proteomes" id="UP000186698"/>
    </source>
</evidence>
<evidence type="ECO:0000256" key="3">
    <source>
        <dbReference type="ARBA" id="ARBA00022741"/>
    </source>
</evidence>
<name>A0A8J1KNM4_XENLA</name>
<dbReference type="OrthoDB" id="9908094at2759"/>
<dbReference type="GeneID" id="121393421"/>
<dbReference type="InterPro" id="IPR011009">
    <property type="entry name" value="Kinase-like_dom_sf"/>
</dbReference>
<keyword evidence="7" id="KW-1185">Reference proteome</keyword>
<evidence type="ECO:0000256" key="5">
    <source>
        <dbReference type="ARBA" id="ARBA00022840"/>
    </source>
</evidence>
<protein>
    <submittedName>
        <fullName evidence="8">Protein kinase C theta type-like</fullName>
    </submittedName>
</protein>